<keyword evidence="4 8" id="KW-0812">Transmembrane</keyword>
<keyword evidence="6 8" id="KW-0472">Membrane</keyword>
<reference evidence="9" key="2">
    <citation type="submission" date="2021-09" db="EMBL/GenBank/DDBJ databases">
        <authorList>
            <person name="Jia N."/>
            <person name="Wang J."/>
            <person name="Shi W."/>
            <person name="Du L."/>
            <person name="Sun Y."/>
            <person name="Zhan W."/>
            <person name="Jiang J."/>
            <person name="Wang Q."/>
            <person name="Zhang B."/>
            <person name="Ji P."/>
            <person name="Sakyi L.B."/>
            <person name="Cui X."/>
            <person name="Yuan T."/>
            <person name="Jiang B."/>
            <person name="Yang W."/>
            <person name="Lam T.T.-Y."/>
            <person name="Chang Q."/>
            <person name="Ding S."/>
            <person name="Wang X."/>
            <person name="Zhu J."/>
            <person name="Ruan X."/>
            <person name="Zhao L."/>
            <person name="Wei J."/>
            <person name="Que T."/>
            <person name="Du C."/>
            <person name="Cheng J."/>
            <person name="Dai P."/>
            <person name="Han X."/>
            <person name="Huang E."/>
            <person name="Gao Y."/>
            <person name="Liu J."/>
            <person name="Shao H."/>
            <person name="Ye R."/>
            <person name="Li L."/>
            <person name="Wei W."/>
            <person name="Wang X."/>
            <person name="Wang C."/>
            <person name="Huo Q."/>
            <person name="Li W."/>
            <person name="Guo W."/>
            <person name="Chen H."/>
            <person name="Chen S."/>
            <person name="Zhou L."/>
            <person name="Zhou L."/>
            <person name="Ni X."/>
            <person name="Tian J."/>
            <person name="Zhou Y."/>
            <person name="Sheng Y."/>
            <person name="Liu T."/>
            <person name="Pan Y."/>
            <person name="Xia L."/>
            <person name="Li J."/>
            <person name="Zhao F."/>
            <person name="Cao W."/>
        </authorList>
    </citation>
    <scope>NUCLEOTIDE SEQUENCE</scope>
    <source>
        <strain evidence="9">Rmic-2018</strain>
        <tissue evidence="9">Larvae</tissue>
    </source>
</reference>
<dbReference type="Proteomes" id="UP000821866">
    <property type="component" value="Chromosome 4"/>
</dbReference>
<keyword evidence="10" id="KW-1185">Reference proteome</keyword>
<evidence type="ECO:0000313" key="9">
    <source>
        <dbReference type="EMBL" id="KAH8027355.1"/>
    </source>
</evidence>
<feature type="transmembrane region" description="Helical" evidence="8">
    <location>
        <begin position="191"/>
        <end position="211"/>
    </location>
</feature>
<dbReference type="GO" id="GO:0005886">
    <property type="term" value="C:plasma membrane"/>
    <property type="evidence" value="ECO:0007669"/>
    <property type="project" value="UniProtKB-SubCell"/>
</dbReference>
<dbReference type="PANTHER" id="PTHR21421">
    <property type="entry name" value="GUSTATORY RECEPTOR"/>
    <property type="match status" value="1"/>
</dbReference>
<dbReference type="GO" id="GO:0050916">
    <property type="term" value="P:sensory perception of sweet taste"/>
    <property type="evidence" value="ECO:0007669"/>
    <property type="project" value="UniProtKB-ARBA"/>
</dbReference>
<protein>
    <recommendedName>
        <fullName evidence="11">Gustatory receptor</fullName>
    </recommendedName>
</protein>
<accession>A0A9J6DYR2</accession>
<evidence type="ECO:0000256" key="1">
    <source>
        <dbReference type="ARBA" id="ARBA00004651"/>
    </source>
</evidence>
<feature type="transmembrane region" description="Helical" evidence="8">
    <location>
        <begin position="279"/>
        <end position="300"/>
    </location>
</feature>
<feature type="transmembrane region" description="Helical" evidence="8">
    <location>
        <begin position="35"/>
        <end position="53"/>
    </location>
</feature>
<evidence type="ECO:0000256" key="8">
    <source>
        <dbReference type="SAM" id="Phobius"/>
    </source>
</evidence>
<evidence type="ECO:0000256" key="5">
    <source>
        <dbReference type="ARBA" id="ARBA00022989"/>
    </source>
</evidence>
<evidence type="ECO:0000256" key="4">
    <source>
        <dbReference type="ARBA" id="ARBA00022692"/>
    </source>
</evidence>
<organism evidence="9 10">
    <name type="scientific">Rhipicephalus microplus</name>
    <name type="common">Cattle tick</name>
    <name type="synonym">Boophilus microplus</name>
    <dbReference type="NCBI Taxonomy" id="6941"/>
    <lineage>
        <taxon>Eukaryota</taxon>
        <taxon>Metazoa</taxon>
        <taxon>Ecdysozoa</taxon>
        <taxon>Arthropoda</taxon>
        <taxon>Chelicerata</taxon>
        <taxon>Arachnida</taxon>
        <taxon>Acari</taxon>
        <taxon>Parasitiformes</taxon>
        <taxon>Ixodida</taxon>
        <taxon>Ixodoidea</taxon>
        <taxon>Ixodidae</taxon>
        <taxon>Rhipicephalinae</taxon>
        <taxon>Rhipicephalus</taxon>
        <taxon>Boophilus</taxon>
    </lineage>
</organism>
<feature type="transmembrane region" description="Helical" evidence="8">
    <location>
        <begin position="73"/>
        <end position="95"/>
    </location>
</feature>
<evidence type="ECO:0000256" key="3">
    <source>
        <dbReference type="ARBA" id="ARBA00022475"/>
    </source>
</evidence>
<comment type="similarity">
    <text evidence="2">Belongs to the insect chemoreceptor superfamily. Gustatory receptor (GR) family. Gr5a subfamily.</text>
</comment>
<evidence type="ECO:0000256" key="2">
    <source>
        <dbReference type="ARBA" id="ARBA00005327"/>
    </source>
</evidence>
<keyword evidence="7" id="KW-0675">Receptor</keyword>
<comment type="caution">
    <text evidence="9">The sequence shown here is derived from an EMBL/GenBank/DDBJ whole genome shotgun (WGS) entry which is preliminary data.</text>
</comment>
<sequence length="521" mass="58219">MEQANALKANIVVTVERATVSDSSKAASSFMVARLLWYFRLTRFLGCLFVSNLNEKSMKDAVATWKSPYTAYAGLWFSTFLGFKFLELASIFSSVDVHKKFHRYLRFVSHSVVVAKACVNYTSFCLQAKGLLDFVRSATAFETSASFSPVIKRRLDRRRHLFDAIVRAMLCVSFLGASIMDSMKKLPSVSAPWRVVVGIAVPFSKVASFLYDSMFYVITTRCSEVLLQYLESELTRLEAICSNQVTVAEYAQLNLASKIAIVRVNVCKIKALKAKLDEICGLAIVASSSSLLVLLCLNLYRSFTFDVSGLELWLPIMYTLYSGLCFVEMTFVSDDLAKQARKLKDTVKSVTMIHSPEGYVQEILYLHSAIEPDEMSLTGAGFFRLDRGLLLKKRRWSSGQIPPMALPRHASDHLTRGRRLAVTCAADSLHVGQRGAARVHAVEVIAPGGLRAGLDPDCLFQRHGRLTRTRWHNNVRTLNPMHQSSTSIREALLRGEDPASQPQATRLTEEAARSQNLFACF</sequence>
<dbReference type="Pfam" id="PF06151">
    <property type="entry name" value="Trehalose_recp"/>
    <property type="match status" value="1"/>
</dbReference>
<proteinExistence type="inferred from homology"/>
<dbReference type="VEuPathDB" id="VectorBase:LOC119163925"/>
<evidence type="ECO:0000256" key="6">
    <source>
        <dbReference type="ARBA" id="ARBA00023136"/>
    </source>
</evidence>
<feature type="transmembrane region" description="Helical" evidence="8">
    <location>
        <begin position="312"/>
        <end position="332"/>
    </location>
</feature>
<dbReference type="PANTHER" id="PTHR21421:SF29">
    <property type="entry name" value="GUSTATORY RECEPTOR 5A FOR TREHALOSE-RELATED"/>
    <property type="match status" value="1"/>
</dbReference>
<gene>
    <name evidence="9" type="ORF">HPB51_004707</name>
</gene>
<keyword evidence="3" id="KW-1003">Cell membrane</keyword>
<evidence type="ECO:0000313" key="10">
    <source>
        <dbReference type="Proteomes" id="UP000821866"/>
    </source>
</evidence>
<feature type="transmembrane region" description="Helical" evidence="8">
    <location>
        <begin position="161"/>
        <end position="179"/>
    </location>
</feature>
<dbReference type="GO" id="GO:0008527">
    <property type="term" value="F:taste receptor activity"/>
    <property type="evidence" value="ECO:0007669"/>
    <property type="project" value="InterPro"/>
</dbReference>
<evidence type="ECO:0008006" key="11">
    <source>
        <dbReference type="Google" id="ProtNLM"/>
    </source>
</evidence>
<keyword evidence="5 8" id="KW-1133">Transmembrane helix</keyword>
<comment type="subcellular location">
    <subcellularLocation>
        <location evidence="1">Cell membrane</location>
        <topology evidence="1">Multi-pass membrane protein</topology>
    </subcellularLocation>
</comment>
<name>A0A9J6DYR2_RHIMP</name>
<dbReference type="EMBL" id="JABSTU010000006">
    <property type="protein sequence ID" value="KAH8027355.1"/>
    <property type="molecule type" value="Genomic_DNA"/>
</dbReference>
<reference evidence="9" key="1">
    <citation type="journal article" date="2020" name="Cell">
        <title>Large-Scale Comparative Analyses of Tick Genomes Elucidate Their Genetic Diversity and Vector Capacities.</title>
        <authorList>
            <consortium name="Tick Genome and Microbiome Consortium (TIGMIC)"/>
            <person name="Jia N."/>
            <person name="Wang J."/>
            <person name="Shi W."/>
            <person name="Du L."/>
            <person name="Sun Y."/>
            <person name="Zhan W."/>
            <person name="Jiang J.F."/>
            <person name="Wang Q."/>
            <person name="Zhang B."/>
            <person name="Ji P."/>
            <person name="Bell-Sakyi L."/>
            <person name="Cui X.M."/>
            <person name="Yuan T.T."/>
            <person name="Jiang B.G."/>
            <person name="Yang W.F."/>
            <person name="Lam T.T."/>
            <person name="Chang Q.C."/>
            <person name="Ding S.J."/>
            <person name="Wang X.J."/>
            <person name="Zhu J.G."/>
            <person name="Ruan X.D."/>
            <person name="Zhao L."/>
            <person name="Wei J.T."/>
            <person name="Ye R.Z."/>
            <person name="Que T.C."/>
            <person name="Du C.H."/>
            <person name="Zhou Y.H."/>
            <person name="Cheng J.X."/>
            <person name="Dai P.F."/>
            <person name="Guo W.B."/>
            <person name="Han X.H."/>
            <person name="Huang E.J."/>
            <person name="Li L.F."/>
            <person name="Wei W."/>
            <person name="Gao Y.C."/>
            <person name="Liu J.Z."/>
            <person name="Shao H.Z."/>
            <person name="Wang X."/>
            <person name="Wang C.C."/>
            <person name="Yang T.C."/>
            <person name="Huo Q.B."/>
            <person name="Li W."/>
            <person name="Chen H.Y."/>
            <person name="Chen S.E."/>
            <person name="Zhou L.G."/>
            <person name="Ni X.B."/>
            <person name="Tian J.H."/>
            <person name="Sheng Y."/>
            <person name="Liu T."/>
            <person name="Pan Y.S."/>
            <person name="Xia L.Y."/>
            <person name="Li J."/>
            <person name="Zhao F."/>
            <person name="Cao W.C."/>
        </authorList>
    </citation>
    <scope>NUCLEOTIDE SEQUENCE</scope>
    <source>
        <strain evidence="9">Rmic-2018</strain>
    </source>
</reference>
<dbReference type="AlphaFoldDB" id="A0A9J6DYR2"/>
<dbReference type="InterPro" id="IPR009318">
    <property type="entry name" value="Gustatory_rcpt"/>
</dbReference>
<evidence type="ECO:0000256" key="7">
    <source>
        <dbReference type="ARBA" id="ARBA00023170"/>
    </source>
</evidence>